<dbReference type="Pfam" id="PF07508">
    <property type="entry name" value="Recombinase"/>
    <property type="match status" value="1"/>
</dbReference>
<sequence>MNTTPTAPARRRGRPPCCPPEVVRRIIALRSQGSSLAAISRILNEEGVRTPAGGRVWQKSYVDRLLHTRYARELLDAPGTTA</sequence>
<dbReference type="Gene3D" id="3.90.1750.20">
    <property type="entry name" value="Putative Large Serine Recombinase, Chain B, Domain 2"/>
    <property type="match status" value="1"/>
</dbReference>
<keyword evidence="3" id="KW-1185">Reference proteome</keyword>
<dbReference type="RefSeq" id="WP_203893372.1">
    <property type="nucleotide sequence ID" value="NZ_BOOH01000044.1"/>
</dbReference>
<dbReference type="InterPro" id="IPR011109">
    <property type="entry name" value="DNA_bind_recombinase_dom"/>
</dbReference>
<feature type="domain" description="Recombinase" evidence="1">
    <location>
        <begin position="21"/>
        <end position="68"/>
    </location>
</feature>
<organism evidence="2 3">
    <name type="scientific">Planobispora longispora</name>
    <dbReference type="NCBI Taxonomy" id="28887"/>
    <lineage>
        <taxon>Bacteria</taxon>
        <taxon>Bacillati</taxon>
        <taxon>Actinomycetota</taxon>
        <taxon>Actinomycetes</taxon>
        <taxon>Streptosporangiales</taxon>
        <taxon>Streptosporangiaceae</taxon>
        <taxon>Planobispora</taxon>
    </lineage>
</organism>
<dbReference type="AlphaFoldDB" id="A0A8J3W7R2"/>
<accession>A0A8J3W7R2</accession>
<dbReference type="InterPro" id="IPR038109">
    <property type="entry name" value="DNA_bind_recomb_sf"/>
</dbReference>
<evidence type="ECO:0000313" key="3">
    <source>
        <dbReference type="Proteomes" id="UP000616724"/>
    </source>
</evidence>
<dbReference type="EMBL" id="BOOH01000044">
    <property type="protein sequence ID" value="GIH78888.1"/>
    <property type="molecule type" value="Genomic_DNA"/>
</dbReference>
<dbReference type="GO" id="GO:0003677">
    <property type="term" value="F:DNA binding"/>
    <property type="evidence" value="ECO:0007669"/>
    <property type="project" value="InterPro"/>
</dbReference>
<dbReference type="GO" id="GO:0000150">
    <property type="term" value="F:DNA strand exchange activity"/>
    <property type="evidence" value="ECO:0007669"/>
    <property type="project" value="InterPro"/>
</dbReference>
<gene>
    <name evidence="2" type="ORF">Plo01_53170</name>
</gene>
<protein>
    <recommendedName>
        <fullName evidence="1">Recombinase domain-containing protein</fullName>
    </recommendedName>
</protein>
<evidence type="ECO:0000313" key="2">
    <source>
        <dbReference type="EMBL" id="GIH78888.1"/>
    </source>
</evidence>
<name>A0A8J3W7R2_9ACTN</name>
<evidence type="ECO:0000259" key="1">
    <source>
        <dbReference type="Pfam" id="PF07508"/>
    </source>
</evidence>
<comment type="caution">
    <text evidence="2">The sequence shown here is derived from an EMBL/GenBank/DDBJ whole genome shotgun (WGS) entry which is preliminary data.</text>
</comment>
<proteinExistence type="predicted"/>
<reference evidence="2 3" key="1">
    <citation type="submission" date="2021-01" db="EMBL/GenBank/DDBJ databases">
        <title>Whole genome shotgun sequence of Planobispora longispora NBRC 13918.</title>
        <authorList>
            <person name="Komaki H."/>
            <person name="Tamura T."/>
        </authorList>
    </citation>
    <scope>NUCLEOTIDE SEQUENCE [LARGE SCALE GENOMIC DNA]</scope>
    <source>
        <strain evidence="2 3">NBRC 13918</strain>
    </source>
</reference>
<dbReference type="Proteomes" id="UP000616724">
    <property type="component" value="Unassembled WGS sequence"/>
</dbReference>